<keyword evidence="6 8" id="KW-0472">Membrane</keyword>
<keyword evidence="10" id="KW-1185">Reference proteome</keyword>
<dbReference type="GO" id="GO:0022857">
    <property type="term" value="F:transmembrane transporter activity"/>
    <property type="evidence" value="ECO:0007669"/>
    <property type="project" value="InterPro"/>
</dbReference>
<evidence type="ECO:0000256" key="5">
    <source>
        <dbReference type="ARBA" id="ARBA00022989"/>
    </source>
</evidence>
<evidence type="ECO:0000256" key="7">
    <source>
        <dbReference type="RuleBase" id="RU003942"/>
    </source>
</evidence>
<evidence type="ECO:0000256" key="2">
    <source>
        <dbReference type="ARBA" id="ARBA00022448"/>
    </source>
</evidence>
<keyword evidence="5 8" id="KW-1133">Transmembrane helix</keyword>
<dbReference type="GO" id="GO:0005886">
    <property type="term" value="C:plasma membrane"/>
    <property type="evidence" value="ECO:0007669"/>
    <property type="project" value="UniProtKB-SubCell"/>
</dbReference>
<name>A0A2T4Z720_9BACL</name>
<dbReference type="SUPFAM" id="SSF103481">
    <property type="entry name" value="Multidrug resistance efflux transporter EmrE"/>
    <property type="match status" value="1"/>
</dbReference>
<feature type="transmembrane region" description="Helical" evidence="8">
    <location>
        <begin position="85"/>
        <end position="103"/>
    </location>
</feature>
<comment type="similarity">
    <text evidence="7">Belongs to the drug/metabolite transporter (DMT) superfamily. Small multidrug resistance (SMR) (TC 2.A.7.1) family.</text>
</comment>
<evidence type="ECO:0000256" key="6">
    <source>
        <dbReference type="ARBA" id="ARBA00023136"/>
    </source>
</evidence>
<accession>A0A2T4Z720</accession>
<dbReference type="Proteomes" id="UP000241639">
    <property type="component" value="Unassembled WGS sequence"/>
</dbReference>
<organism evidence="9 10">
    <name type="scientific">Desmospora activa DSM 45169</name>
    <dbReference type="NCBI Taxonomy" id="1121389"/>
    <lineage>
        <taxon>Bacteria</taxon>
        <taxon>Bacillati</taxon>
        <taxon>Bacillota</taxon>
        <taxon>Bacilli</taxon>
        <taxon>Bacillales</taxon>
        <taxon>Thermoactinomycetaceae</taxon>
        <taxon>Desmospora</taxon>
    </lineage>
</organism>
<dbReference type="PANTHER" id="PTHR30561:SF0">
    <property type="entry name" value="GUANIDINIUM EXPORTER"/>
    <property type="match status" value="1"/>
</dbReference>
<proteinExistence type="inferred from homology"/>
<evidence type="ECO:0000313" key="10">
    <source>
        <dbReference type="Proteomes" id="UP000241639"/>
    </source>
</evidence>
<evidence type="ECO:0000256" key="1">
    <source>
        <dbReference type="ARBA" id="ARBA00004651"/>
    </source>
</evidence>
<dbReference type="PANTHER" id="PTHR30561">
    <property type="entry name" value="SMR FAMILY PROTON-DEPENDENT DRUG EFFLUX TRANSPORTER SUGE"/>
    <property type="match status" value="1"/>
</dbReference>
<evidence type="ECO:0000256" key="4">
    <source>
        <dbReference type="ARBA" id="ARBA00022692"/>
    </source>
</evidence>
<feature type="transmembrane region" description="Helical" evidence="8">
    <location>
        <begin position="27"/>
        <end position="46"/>
    </location>
</feature>
<keyword evidence="4 7" id="KW-0812">Transmembrane</keyword>
<keyword evidence="3" id="KW-1003">Cell membrane</keyword>
<evidence type="ECO:0000313" key="9">
    <source>
        <dbReference type="EMBL" id="PTM57699.1"/>
    </source>
</evidence>
<dbReference type="EMBL" id="PZZP01000001">
    <property type="protein sequence ID" value="PTM57699.1"/>
    <property type="molecule type" value="Genomic_DNA"/>
</dbReference>
<dbReference type="InterPro" id="IPR000390">
    <property type="entry name" value="Small_drug/metabolite_transptr"/>
</dbReference>
<keyword evidence="2" id="KW-0813">Transport</keyword>
<evidence type="ECO:0000256" key="8">
    <source>
        <dbReference type="SAM" id="Phobius"/>
    </source>
</evidence>
<dbReference type="NCBIfam" id="NF008512">
    <property type="entry name" value="PRK11431.1"/>
    <property type="match status" value="1"/>
</dbReference>
<dbReference type="OrthoDB" id="21828at2"/>
<dbReference type="RefSeq" id="WP_107724578.1">
    <property type="nucleotide sequence ID" value="NZ_PZZP01000001.1"/>
</dbReference>
<evidence type="ECO:0000256" key="3">
    <source>
        <dbReference type="ARBA" id="ARBA00022475"/>
    </source>
</evidence>
<reference evidence="9 10" key="1">
    <citation type="submission" date="2018-04" db="EMBL/GenBank/DDBJ databases">
        <title>Genomic Encyclopedia of Archaeal and Bacterial Type Strains, Phase II (KMG-II): from individual species to whole genera.</title>
        <authorList>
            <person name="Goeker M."/>
        </authorList>
    </citation>
    <scope>NUCLEOTIDE SEQUENCE [LARGE SCALE GENOMIC DNA]</scope>
    <source>
        <strain evidence="9 10">DSM 45169</strain>
    </source>
</reference>
<dbReference type="InterPro" id="IPR045324">
    <property type="entry name" value="Small_multidrug_res"/>
</dbReference>
<comment type="caution">
    <text evidence="9">The sequence shown here is derived from an EMBL/GenBank/DDBJ whole genome shotgun (WGS) entry which is preliminary data.</text>
</comment>
<dbReference type="FunFam" id="1.10.3730.20:FF:000001">
    <property type="entry name" value="Quaternary ammonium compound resistance transporter SugE"/>
    <property type="match status" value="1"/>
</dbReference>
<feature type="transmembrane region" description="Helical" evidence="8">
    <location>
        <begin position="58"/>
        <end position="79"/>
    </location>
</feature>
<comment type="subcellular location">
    <subcellularLocation>
        <location evidence="1 7">Cell membrane</location>
        <topology evidence="1 7">Multi-pass membrane protein</topology>
    </subcellularLocation>
</comment>
<dbReference type="Gene3D" id="1.10.3730.20">
    <property type="match status" value="1"/>
</dbReference>
<gene>
    <name evidence="9" type="ORF">C8J48_0250</name>
</gene>
<sequence>MPWIILVMAALLEIVWGIALKYANGFTRLWPSVIGVTAAVISFYMLSIALKNLPVGTAYAIWVGIGMLGVVIVGIVVFGESATPLRLSFLMLILIGIIGLRMVEG</sequence>
<dbReference type="Pfam" id="PF00893">
    <property type="entry name" value="Multi_Drug_Res"/>
    <property type="match status" value="1"/>
</dbReference>
<dbReference type="AlphaFoldDB" id="A0A2T4Z720"/>
<dbReference type="InterPro" id="IPR037185">
    <property type="entry name" value="EmrE-like"/>
</dbReference>
<protein>
    <submittedName>
        <fullName evidence="9">Quaternary ammonium compound-resistance protein SugE</fullName>
    </submittedName>
</protein>